<dbReference type="InterPro" id="IPR014158">
    <property type="entry name" value="T4SS_VirB5"/>
</dbReference>
<protein>
    <submittedName>
        <fullName evidence="3">Type IV secretion system protein VirB5</fullName>
    </submittedName>
</protein>
<sequence length="238" mass="26237">MKRHAFRAAPLLALLAQPVLAQGVPVIDTTALANAKAEFAQQIAQMVRELEQAQALYASINGMTDMDSVVNALNSPEVRELLGPEAMQIARDFDVTIDDLGDLASTAQDAADFASLGSTDIDAEDFYRSELDRITNRSARDTAIGERIVTLSDDRLAGLDQLRDKIGDVSTQREMDALSARIAVEQAMLQNDTNRIQGLAMLQDAQTRVEEQRQAEIAEERHARESEAFERLYGPDEF</sequence>
<feature type="region of interest" description="Disordered" evidence="1">
    <location>
        <begin position="217"/>
        <end position="238"/>
    </location>
</feature>
<dbReference type="OrthoDB" id="7840723at2"/>
<dbReference type="Gene3D" id="1.20.58.430">
    <property type="entry name" value="Type IV secretion system, VirB5-domain"/>
    <property type="match status" value="1"/>
</dbReference>
<gene>
    <name evidence="3" type="ORF">SAMN04488050_11580</name>
</gene>
<dbReference type="RefSeq" id="WP_092430659.1">
    <property type="nucleotide sequence ID" value="NZ_FNCL01000021.1"/>
</dbReference>
<dbReference type="Pfam" id="PF07996">
    <property type="entry name" value="T4SS"/>
    <property type="match status" value="1"/>
</dbReference>
<dbReference type="EMBL" id="FOZW01000015">
    <property type="protein sequence ID" value="SFT21540.1"/>
    <property type="molecule type" value="Genomic_DNA"/>
</dbReference>
<evidence type="ECO:0000313" key="4">
    <source>
        <dbReference type="Proteomes" id="UP000199392"/>
    </source>
</evidence>
<keyword evidence="2" id="KW-0732">Signal</keyword>
<organism evidence="3 4">
    <name type="scientific">Alloyangia pacifica</name>
    <dbReference type="NCBI Taxonomy" id="311180"/>
    <lineage>
        <taxon>Bacteria</taxon>
        <taxon>Pseudomonadati</taxon>
        <taxon>Pseudomonadota</taxon>
        <taxon>Alphaproteobacteria</taxon>
        <taxon>Rhodobacterales</taxon>
        <taxon>Roseobacteraceae</taxon>
        <taxon>Alloyangia</taxon>
    </lineage>
</organism>
<feature type="signal peptide" evidence="2">
    <location>
        <begin position="1"/>
        <end position="21"/>
    </location>
</feature>
<evidence type="ECO:0000313" key="3">
    <source>
        <dbReference type="EMBL" id="SFT21540.1"/>
    </source>
</evidence>
<feature type="chain" id="PRO_5011482435" evidence="2">
    <location>
        <begin position="22"/>
        <end position="238"/>
    </location>
</feature>
<evidence type="ECO:0000256" key="1">
    <source>
        <dbReference type="SAM" id="MobiDB-lite"/>
    </source>
</evidence>
<dbReference type="SUPFAM" id="SSF101082">
    <property type="entry name" value="Typo IV secretion system protein TraC"/>
    <property type="match status" value="1"/>
</dbReference>
<name>A0A1I6W6G6_9RHOB</name>
<proteinExistence type="predicted"/>
<dbReference type="Proteomes" id="UP000199392">
    <property type="component" value="Unassembled WGS sequence"/>
</dbReference>
<reference evidence="4" key="1">
    <citation type="submission" date="2016-10" db="EMBL/GenBank/DDBJ databases">
        <authorList>
            <person name="Varghese N."/>
            <person name="Submissions S."/>
        </authorList>
    </citation>
    <scope>NUCLEOTIDE SEQUENCE [LARGE SCALE GENOMIC DNA]</scope>
    <source>
        <strain evidence="4">DSM 26894</strain>
    </source>
</reference>
<accession>A0A1I6W6G6</accession>
<dbReference type="STRING" id="311180.SAMN04488050_11580"/>
<dbReference type="InterPro" id="IPR023220">
    <property type="entry name" value="T4SS_VirB5-domain"/>
</dbReference>
<evidence type="ECO:0000256" key="2">
    <source>
        <dbReference type="SAM" id="SignalP"/>
    </source>
</evidence>
<dbReference type="CDD" id="cd14262">
    <property type="entry name" value="VirB5_like"/>
    <property type="match status" value="1"/>
</dbReference>
<keyword evidence="4" id="KW-1185">Reference proteome</keyword>
<dbReference type="AlphaFoldDB" id="A0A1I6W6G6"/>